<dbReference type="EMBL" id="CAEZTQ010000018">
    <property type="protein sequence ID" value="CAB4565567.1"/>
    <property type="molecule type" value="Genomic_DNA"/>
</dbReference>
<reference evidence="1" key="1">
    <citation type="submission" date="2020-05" db="EMBL/GenBank/DDBJ databases">
        <authorList>
            <person name="Chiriac C."/>
            <person name="Salcher M."/>
            <person name="Ghai R."/>
            <person name="Kavagutti S V."/>
        </authorList>
    </citation>
    <scope>NUCLEOTIDE SEQUENCE</scope>
</reference>
<organism evidence="1">
    <name type="scientific">freshwater metagenome</name>
    <dbReference type="NCBI Taxonomy" id="449393"/>
    <lineage>
        <taxon>unclassified sequences</taxon>
        <taxon>metagenomes</taxon>
        <taxon>ecological metagenomes</taxon>
    </lineage>
</organism>
<evidence type="ECO:0000313" key="2">
    <source>
        <dbReference type="EMBL" id="CAB4665607.1"/>
    </source>
</evidence>
<proteinExistence type="predicted"/>
<protein>
    <submittedName>
        <fullName evidence="1">Unannotated protein</fullName>
    </submittedName>
</protein>
<name>A0A6J6DND9_9ZZZZ</name>
<dbReference type="AlphaFoldDB" id="A0A6J6DND9"/>
<sequence length="154" mass="16141">MALPPSAHDPSTAVTVCPTAAVPVTEVPPELVGAVGADSKVKERVTVAAVANSPVDALFAEIVQSPVCPLTNDTVAWETPFDSVDAPTVQRASVDEVKFTRALDDVVAETVNVRLPALFTRSDKGANEILFASPTKTRGSIYILAPSAYPPDRS</sequence>
<evidence type="ECO:0000313" key="1">
    <source>
        <dbReference type="EMBL" id="CAB4565567.1"/>
    </source>
</evidence>
<accession>A0A6J6DND9</accession>
<gene>
    <name evidence="1" type="ORF">UFOPK1704_00174</name>
    <name evidence="2" type="ORF">UFOPK2169_01691</name>
</gene>
<dbReference type="EMBL" id="CAEZWE010000104">
    <property type="protein sequence ID" value="CAB4665607.1"/>
    <property type="molecule type" value="Genomic_DNA"/>
</dbReference>